<dbReference type="OrthoDB" id="1110941at2759"/>
<dbReference type="Pfam" id="PF06839">
    <property type="entry name" value="Zn_ribbon_GRF"/>
    <property type="match status" value="1"/>
</dbReference>
<dbReference type="Proteomes" id="UP000886595">
    <property type="component" value="Unassembled WGS sequence"/>
</dbReference>
<evidence type="ECO:0000256" key="4">
    <source>
        <dbReference type="PROSITE-ProRule" id="PRU01343"/>
    </source>
</evidence>
<gene>
    <name evidence="7" type="ORF">Bca52824_016005</name>
</gene>
<keyword evidence="1" id="KW-0479">Metal-binding</keyword>
<sequence>MEDTGSSSSTRRRKNYKKSCHCGIKSSIRKAWTDKNPGRLFYGCDRYQEDGCNFFEWYDDGEVTGWPKRSLLEARDELRQKDREIRRLRDRVASLEAELIQHRHQDVQPNAPDHNWKDMIFRYLFGN</sequence>
<keyword evidence="8" id="KW-1185">Reference proteome</keyword>
<keyword evidence="3" id="KW-0862">Zinc</keyword>
<feature type="domain" description="GRF-type" evidence="6">
    <location>
        <begin position="20"/>
        <end position="61"/>
    </location>
</feature>
<evidence type="ECO:0000313" key="8">
    <source>
        <dbReference type="Proteomes" id="UP000886595"/>
    </source>
</evidence>
<dbReference type="InterPro" id="IPR010666">
    <property type="entry name" value="Znf_GRF"/>
</dbReference>
<keyword evidence="5" id="KW-0175">Coiled coil</keyword>
<dbReference type="AlphaFoldDB" id="A0A8X8B650"/>
<protein>
    <recommendedName>
        <fullName evidence="6">GRF-type domain-containing protein</fullName>
    </recommendedName>
</protein>
<proteinExistence type="predicted"/>
<dbReference type="Pfam" id="PF25464">
    <property type="entry name" value="DUF7900"/>
    <property type="match status" value="1"/>
</dbReference>
<reference evidence="7 8" key="1">
    <citation type="submission" date="2020-02" db="EMBL/GenBank/DDBJ databases">
        <authorList>
            <person name="Ma Q."/>
            <person name="Huang Y."/>
            <person name="Song X."/>
            <person name="Pei D."/>
        </authorList>
    </citation>
    <scope>NUCLEOTIDE SEQUENCE [LARGE SCALE GENOMIC DNA]</scope>
    <source>
        <strain evidence="7">Sxm20200214</strain>
        <tissue evidence="7">Leaf</tissue>
    </source>
</reference>
<accession>A0A8X8B650</accession>
<evidence type="ECO:0000256" key="2">
    <source>
        <dbReference type="ARBA" id="ARBA00022771"/>
    </source>
</evidence>
<keyword evidence="2 4" id="KW-0863">Zinc-finger</keyword>
<dbReference type="InterPro" id="IPR057222">
    <property type="entry name" value="DUF7900"/>
</dbReference>
<dbReference type="PANTHER" id="PTHR33248">
    <property type="entry name" value="ZINC ION-BINDING PROTEIN"/>
    <property type="match status" value="1"/>
</dbReference>
<dbReference type="EMBL" id="JAAMPC010000003">
    <property type="protein sequence ID" value="KAG2322792.1"/>
    <property type="molecule type" value="Genomic_DNA"/>
</dbReference>
<name>A0A8X8B650_BRACI</name>
<comment type="caution">
    <text evidence="7">The sequence shown here is derived from an EMBL/GenBank/DDBJ whole genome shotgun (WGS) entry which is preliminary data.</text>
</comment>
<dbReference type="GO" id="GO:0008270">
    <property type="term" value="F:zinc ion binding"/>
    <property type="evidence" value="ECO:0007669"/>
    <property type="project" value="UniProtKB-KW"/>
</dbReference>
<organism evidence="7 8">
    <name type="scientific">Brassica carinata</name>
    <name type="common">Ethiopian mustard</name>
    <name type="synonym">Abyssinian cabbage</name>
    <dbReference type="NCBI Taxonomy" id="52824"/>
    <lineage>
        <taxon>Eukaryota</taxon>
        <taxon>Viridiplantae</taxon>
        <taxon>Streptophyta</taxon>
        <taxon>Embryophyta</taxon>
        <taxon>Tracheophyta</taxon>
        <taxon>Spermatophyta</taxon>
        <taxon>Magnoliopsida</taxon>
        <taxon>eudicotyledons</taxon>
        <taxon>Gunneridae</taxon>
        <taxon>Pentapetalae</taxon>
        <taxon>rosids</taxon>
        <taxon>malvids</taxon>
        <taxon>Brassicales</taxon>
        <taxon>Brassicaceae</taxon>
        <taxon>Brassiceae</taxon>
        <taxon>Brassica</taxon>
    </lineage>
</organism>
<evidence type="ECO:0000313" key="7">
    <source>
        <dbReference type="EMBL" id="KAG2322792.1"/>
    </source>
</evidence>
<feature type="coiled-coil region" evidence="5">
    <location>
        <begin position="71"/>
        <end position="105"/>
    </location>
</feature>
<evidence type="ECO:0000256" key="3">
    <source>
        <dbReference type="ARBA" id="ARBA00022833"/>
    </source>
</evidence>
<evidence type="ECO:0000256" key="1">
    <source>
        <dbReference type="ARBA" id="ARBA00022723"/>
    </source>
</evidence>
<evidence type="ECO:0000259" key="6">
    <source>
        <dbReference type="PROSITE" id="PS51999"/>
    </source>
</evidence>
<dbReference type="PROSITE" id="PS51999">
    <property type="entry name" value="ZF_GRF"/>
    <property type="match status" value="1"/>
</dbReference>
<evidence type="ECO:0000256" key="5">
    <source>
        <dbReference type="SAM" id="Coils"/>
    </source>
</evidence>